<sequence length="454" mass="50904">MIEAGMINAFADLMPVHAEQKAEHASLDHEMLGARRDAAEFDEGRSGLDGFDNIVACVNNPMDNTLTTDGEKLFKIIGHLHTFVDESIERSAELLTSIELGEERVKLNATKMREAMTYINDVHERRLELNAEYDALSKADSVAQRAMLRSVMSEIEDANELSDVMSEKFKDHKLAGKQAQITLDTDRFELDGLRKMRIKEVFNAKALLFSDPKWKGIPSAEIRLSPSDRKTMKLAFEKPLLLKLEAFDGTGKGTNTTMLGVVSTPVSVFTETIAQDMVRFKQSEIAKKVGNIYTLIKSLTKGDHTRVGYDDVILTRSPEIAEENALLNEIYFLNLTAMAGYDPTSWAQAFGVPISGIGKRILSEWDHGRMGPLTSERLIKLFEHKSYATTLSLNYEELDLKFMKDDIKIASDAKKEIQGKDKGGREESFARLVAEFIRNPPMEDGRDGDEEPVE</sequence>
<accession>A0A2V0RMP0</accession>
<organism evidence="1">
    <name type="scientific">viral metagenome</name>
    <dbReference type="NCBI Taxonomy" id="1070528"/>
    <lineage>
        <taxon>unclassified sequences</taxon>
        <taxon>metagenomes</taxon>
        <taxon>organismal metagenomes</taxon>
    </lineage>
</organism>
<protein>
    <submittedName>
        <fullName evidence="1">Uncharacterized protein</fullName>
    </submittedName>
</protein>
<proteinExistence type="predicted"/>
<name>A0A2V0RMP0_9ZZZZ</name>
<evidence type="ECO:0000313" key="1">
    <source>
        <dbReference type="EMBL" id="GBH22280.1"/>
    </source>
</evidence>
<dbReference type="AlphaFoldDB" id="A0A2V0RMP0"/>
<dbReference type="EMBL" id="BDQB01000171">
    <property type="protein sequence ID" value="GBH22280.1"/>
    <property type="molecule type" value="Genomic_RNA"/>
</dbReference>
<comment type="caution">
    <text evidence="1">The sequence shown here is derived from an EMBL/GenBank/DDBJ whole genome shotgun (WGS) entry which is preliminary data.</text>
</comment>
<dbReference type="EMBL" id="BDQC01000086">
    <property type="protein sequence ID" value="GBH22467.1"/>
    <property type="molecule type" value="Genomic_RNA"/>
</dbReference>
<reference evidence="1" key="1">
    <citation type="submission" date="2017-04" db="EMBL/GenBank/DDBJ databases">
        <title>Unveiling RNA virosphere associated with marine microorganisms.</title>
        <authorList>
            <person name="Urayama S."/>
            <person name="Takaki Y."/>
            <person name="Nishi S."/>
            <person name="Yoshida Y."/>
            <person name="Deguchi S."/>
            <person name="Takai K."/>
            <person name="Nunoura T."/>
        </authorList>
    </citation>
    <scope>NUCLEOTIDE SEQUENCE</scope>
</reference>